<sequence>FGMLIWELCYEKIAYINMNLKEIVDHVSSNKREELPLGIFNGPSDKIIQKEFIGVIEKVFEKLALTYPIADNTFQLLENGTIDFDGEIAKSKNLRLPKFSEEFVLSETIKAAWKCFDENASFGNSLAKYWKGYYLYEGHFVNKDIYQATKFFKEAADDNITDAQFRYAFSLLSAAVLGDLYLKGKLGVEQNKELGLSYLRLAALEGSNKA</sequence>
<accession>A0ACA9PFR6</accession>
<evidence type="ECO:0000313" key="1">
    <source>
        <dbReference type="EMBL" id="CAG8707541.1"/>
    </source>
</evidence>
<keyword evidence="2" id="KW-1185">Reference proteome</keyword>
<dbReference type="Proteomes" id="UP000789702">
    <property type="component" value="Unassembled WGS sequence"/>
</dbReference>
<proteinExistence type="predicted"/>
<dbReference type="EMBL" id="CAJVPU010028551">
    <property type="protein sequence ID" value="CAG8707541.1"/>
    <property type="molecule type" value="Genomic_DNA"/>
</dbReference>
<name>A0ACA9PFR6_9GLOM</name>
<comment type="caution">
    <text evidence="1">The sequence shown here is derived from an EMBL/GenBank/DDBJ whole genome shotgun (WGS) entry which is preliminary data.</text>
</comment>
<gene>
    <name evidence="1" type="ORF">DHETER_LOCUS12075</name>
</gene>
<evidence type="ECO:0000313" key="2">
    <source>
        <dbReference type="Proteomes" id="UP000789702"/>
    </source>
</evidence>
<organism evidence="1 2">
    <name type="scientific">Dentiscutata heterogama</name>
    <dbReference type="NCBI Taxonomy" id="1316150"/>
    <lineage>
        <taxon>Eukaryota</taxon>
        <taxon>Fungi</taxon>
        <taxon>Fungi incertae sedis</taxon>
        <taxon>Mucoromycota</taxon>
        <taxon>Glomeromycotina</taxon>
        <taxon>Glomeromycetes</taxon>
        <taxon>Diversisporales</taxon>
        <taxon>Gigasporaceae</taxon>
        <taxon>Dentiscutata</taxon>
    </lineage>
</organism>
<feature type="non-terminal residue" evidence="1">
    <location>
        <position position="1"/>
    </location>
</feature>
<reference evidence="1" key="1">
    <citation type="submission" date="2021-06" db="EMBL/GenBank/DDBJ databases">
        <authorList>
            <person name="Kallberg Y."/>
            <person name="Tangrot J."/>
            <person name="Rosling A."/>
        </authorList>
    </citation>
    <scope>NUCLEOTIDE SEQUENCE</scope>
    <source>
        <strain evidence="1">IL203A</strain>
    </source>
</reference>
<feature type="non-terminal residue" evidence="1">
    <location>
        <position position="210"/>
    </location>
</feature>
<protein>
    <submittedName>
        <fullName evidence="1">13103_t:CDS:1</fullName>
    </submittedName>
</protein>